<feature type="coiled-coil region" evidence="1">
    <location>
        <begin position="61"/>
        <end position="116"/>
    </location>
</feature>
<dbReference type="Gene3D" id="1.20.5.340">
    <property type="match status" value="1"/>
</dbReference>
<evidence type="ECO:0000313" key="3">
    <source>
        <dbReference type="EMBL" id="KAL0152687.1"/>
    </source>
</evidence>
<keyword evidence="1" id="KW-0175">Coiled coil</keyword>
<evidence type="ECO:0000256" key="2">
    <source>
        <dbReference type="SAM" id="MobiDB-lite"/>
    </source>
</evidence>
<feature type="region of interest" description="Disordered" evidence="2">
    <location>
        <begin position="1"/>
        <end position="40"/>
    </location>
</feature>
<evidence type="ECO:0000256" key="1">
    <source>
        <dbReference type="SAM" id="Coils"/>
    </source>
</evidence>
<accession>A0ABD0MRM7</accession>
<organism evidence="3 4">
    <name type="scientific">Cirrhinus mrigala</name>
    <name type="common">Mrigala</name>
    <dbReference type="NCBI Taxonomy" id="683832"/>
    <lineage>
        <taxon>Eukaryota</taxon>
        <taxon>Metazoa</taxon>
        <taxon>Chordata</taxon>
        <taxon>Craniata</taxon>
        <taxon>Vertebrata</taxon>
        <taxon>Euteleostomi</taxon>
        <taxon>Actinopterygii</taxon>
        <taxon>Neopterygii</taxon>
        <taxon>Teleostei</taxon>
        <taxon>Ostariophysi</taxon>
        <taxon>Cypriniformes</taxon>
        <taxon>Cyprinidae</taxon>
        <taxon>Labeoninae</taxon>
        <taxon>Labeonini</taxon>
        <taxon>Cirrhinus</taxon>
    </lineage>
</organism>
<name>A0ABD0MRM7_CIRMR</name>
<dbReference type="PANTHER" id="PTHR11505">
    <property type="entry name" value="L1 TRANSPOSABLE ELEMENT-RELATED"/>
    <property type="match status" value="1"/>
</dbReference>
<feature type="compositionally biased region" description="Low complexity" evidence="2">
    <location>
        <begin position="25"/>
        <end position="38"/>
    </location>
</feature>
<reference evidence="3 4" key="1">
    <citation type="submission" date="2024-05" db="EMBL/GenBank/DDBJ databases">
        <title>Genome sequencing and assembly of Indian major carp, Cirrhinus mrigala (Hamilton, 1822).</title>
        <authorList>
            <person name="Mohindra V."/>
            <person name="Chowdhury L.M."/>
            <person name="Lal K."/>
            <person name="Jena J.K."/>
        </authorList>
    </citation>
    <scope>NUCLEOTIDE SEQUENCE [LARGE SCALE GENOMIC DNA]</scope>
    <source>
        <strain evidence="3">CM1030</strain>
        <tissue evidence="3">Blood</tissue>
    </source>
</reference>
<keyword evidence="4" id="KW-1185">Reference proteome</keyword>
<dbReference type="Proteomes" id="UP001529510">
    <property type="component" value="Unassembled WGS sequence"/>
</dbReference>
<evidence type="ECO:0008006" key="5">
    <source>
        <dbReference type="Google" id="ProtNLM"/>
    </source>
</evidence>
<dbReference type="Gene3D" id="3.30.70.1820">
    <property type="entry name" value="L1 transposable element, RRM domain"/>
    <property type="match status" value="1"/>
</dbReference>
<proteinExistence type="predicted"/>
<comment type="caution">
    <text evidence="3">The sequence shown here is derived from an EMBL/GenBank/DDBJ whole genome shotgun (WGS) entry which is preliminary data.</text>
</comment>
<dbReference type="EMBL" id="JAMKFB020000189">
    <property type="protein sequence ID" value="KAL0152687.1"/>
    <property type="molecule type" value="Genomic_DNA"/>
</dbReference>
<evidence type="ECO:0000313" key="4">
    <source>
        <dbReference type="Proteomes" id="UP001529510"/>
    </source>
</evidence>
<dbReference type="AlphaFoldDB" id="A0ABD0MRM7"/>
<dbReference type="InterPro" id="IPR004244">
    <property type="entry name" value="Transposase_22"/>
</dbReference>
<dbReference type="SUPFAM" id="SSF57997">
    <property type="entry name" value="Tropomyosin"/>
    <property type="match status" value="1"/>
</dbReference>
<gene>
    <name evidence="3" type="ORF">M9458_052410</name>
</gene>
<sequence>MSETQDPKDFPLFATSRSQKKKKQTASAETSSTSTEQTDPVLKEIRALSTRLGNIDGRFDTIEIHETLSNLESRLMEAENRISTTEDALQARESELSALTKTVTQLQAKVDDLENCGRPEGSTLLPQFLREMIPKWLDLPFDLKLEIERAHRSLGPAPGVNNPPRIILVRFLRYADRDRILQAALKKRQIIHEGKQVRFFQDLSVDVMRKRREFDAVKKTSRSQNVPWIRVPGQVALPSRLRASYVQHSGCGGRVHRDFAR</sequence>
<protein>
    <recommendedName>
        <fullName evidence="5">L1 transposable element RRM domain-containing protein</fullName>
    </recommendedName>
</protein>